<name>A0A0H3ZTZ6_9GAMM</name>
<organism evidence="1">
    <name type="scientific">Enterovibrio norvegicus</name>
    <dbReference type="NCBI Taxonomy" id="188144"/>
    <lineage>
        <taxon>Bacteria</taxon>
        <taxon>Pseudomonadati</taxon>
        <taxon>Pseudomonadota</taxon>
        <taxon>Gammaproteobacteria</taxon>
        <taxon>Vibrionales</taxon>
        <taxon>Vibrionaceae</taxon>
        <taxon>Enterovibrio</taxon>
    </lineage>
</organism>
<accession>A0A0H3ZTZ6</accession>
<proteinExistence type="predicted"/>
<protein>
    <recommendedName>
        <fullName evidence="2">Condensation domain-containing protein</fullName>
    </recommendedName>
</protein>
<dbReference type="InterPro" id="IPR023213">
    <property type="entry name" value="CAT-like_dom_sf"/>
</dbReference>
<evidence type="ECO:0008006" key="2">
    <source>
        <dbReference type="Google" id="ProtNLM"/>
    </source>
</evidence>
<reference evidence="1" key="1">
    <citation type="journal article" date="2015" name="MBio">
        <title>Eco-Evolutionary Dynamics of Episomes among Ecologically Cohesive Bacterial Populations.</title>
        <authorList>
            <person name="Xue H."/>
            <person name="Cordero O.X."/>
            <person name="Camas F.M."/>
            <person name="Trimble W."/>
            <person name="Meyer F."/>
            <person name="Guglielmini J."/>
            <person name="Rocha E.P."/>
            <person name="Polz M.F."/>
        </authorList>
    </citation>
    <scope>NUCLEOTIDE SEQUENCE</scope>
    <source>
        <strain evidence="1">FF_472</strain>
    </source>
</reference>
<dbReference type="SUPFAM" id="SSF52777">
    <property type="entry name" value="CoA-dependent acyltransferases"/>
    <property type="match status" value="1"/>
</dbReference>
<evidence type="ECO:0000313" key="1">
    <source>
        <dbReference type="EMBL" id="AKN37977.1"/>
    </source>
</evidence>
<dbReference type="Gene3D" id="3.30.559.10">
    <property type="entry name" value="Chloramphenicol acetyltransferase-like domain"/>
    <property type="match status" value="1"/>
</dbReference>
<sequence>MQSIPVNFLDKVKFEINKRNHPQYFMQFWQWEGQLDSLRLQQALDKVYQQLPKLCHRLTDEEASYRYVPCQYDNTFVVRQARKSAIETLKAVLGAELDLIFGQSGNAPVIMLKIDTPDEAGTLLCLLFNHVFCDAPSGYLIKELLVSNYNGMQSDLPLVIKSISDEEFIGQQVNDRELFNKQLEDYQSQSRAYLSDANSVHLFYREGDSNTVNFDYFEIDTDHIVRTPGISLNSLVSTAIAKSILALKASTLKGSISVSVTANVRQEESKLLGNYVSAIPVKLDDSDMRLMSQAFQQQIDRVTMAPQRMLLSYASFARGFAQASPQQLMEGFRLISTKSNCYISNFGHYNRNDNEALTFSGTQLVKAGGFNFPLQGHYGLILTLVPYGDRVGLGIAASDSVLNANDLEQFKALVRQQLSSLQVAV</sequence>
<dbReference type="Gene3D" id="3.30.559.30">
    <property type="entry name" value="Nonribosomal peptide synthetase, condensation domain"/>
    <property type="match status" value="1"/>
</dbReference>
<dbReference type="AlphaFoldDB" id="A0A0H3ZTZ6"/>
<dbReference type="EMBL" id="KP795557">
    <property type="protein sequence ID" value="AKN37977.1"/>
    <property type="molecule type" value="Genomic_DNA"/>
</dbReference>